<dbReference type="InterPro" id="IPR038389">
    <property type="entry name" value="PSMG2_sf"/>
</dbReference>
<dbReference type="Gene3D" id="3.40.50.10900">
    <property type="entry name" value="PAC-like subunit"/>
    <property type="match status" value="1"/>
</dbReference>
<dbReference type="InterPro" id="IPR019151">
    <property type="entry name" value="Proteasome_assmbl_chaperone_2"/>
</dbReference>
<protein>
    <recommendedName>
        <fullName evidence="2">PAC2 family protein</fullName>
    </recommendedName>
</protein>
<evidence type="ECO:0000313" key="1">
    <source>
        <dbReference type="EMBL" id="KKM76953.1"/>
    </source>
</evidence>
<organism evidence="1">
    <name type="scientific">marine sediment metagenome</name>
    <dbReference type="NCBI Taxonomy" id="412755"/>
    <lineage>
        <taxon>unclassified sequences</taxon>
        <taxon>metagenomes</taxon>
        <taxon>ecological metagenomes</taxon>
    </lineage>
</organism>
<proteinExistence type="predicted"/>
<dbReference type="AlphaFoldDB" id="A0A0F9K4P9"/>
<reference evidence="1" key="1">
    <citation type="journal article" date="2015" name="Nature">
        <title>Complex archaea that bridge the gap between prokaryotes and eukaryotes.</title>
        <authorList>
            <person name="Spang A."/>
            <person name="Saw J.H."/>
            <person name="Jorgensen S.L."/>
            <person name="Zaremba-Niedzwiedzka K."/>
            <person name="Martijn J."/>
            <person name="Lind A.E."/>
            <person name="van Eijk R."/>
            <person name="Schleper C."/>
            <person name="Guy L."/>
            <person name="Ettema T.J."/>
        </authorList>
    </citation>
    <scope>NUCLEOTIDE SEQUENCE</scope>
</reference>
<evidence type="ECO:0008006" key="2">
    <source>
        <dbReference type="Google" id="ProtNLM"/>
    </source>
</evidence>
<comment type="caution">
    <text evidence="1">The sequence shown here is derived from an EMBL/GenBank/DDBJ whole genome shotgun (WGS) entry which is preliminary data.</text>
</comment>
<dbReference type="SUPFAM" id="SSF159659">
    <property type="entry name" value="Cgl1923-like"/>
    <property type="match status" value="1"/>
</dbReference>
<accession>A0A0F9K4P9</accession>
<name>A0A0F9K4P9_9ZZZZ</name>
<dbReference type="Pfam" id="PF09754">
    <property type="entry name" value="PAC2"/>
    <property type="match status" value="1"/>
</dbReference>
<dbReference type="PANTHER" id="PTHR35610">
    <property type="entry name" value="3-ISOPROPYLMALATE DEHYDRATASE-RELATED"/>
    <property type="match status" value="1"/>
</dbReference>
<dbReference type="PANTHER" id="PTHR35610:SF7">
    <property type="entry name" value="3-ISOPROPYLMALATE DEHYDRATASE"/>
    <property type="match status" value="1"/>
</dbReference>
<sequence length="234" mass="26331">MEFFQESEPDLKKPIIIAAMSDMGNVGGIVIDFINDNLKTKKFRTAKTSYPSYVVDKGGYIELPDEKWEYRCADDFIVFGGGMGQPQSNEELHALCQDVIDVSKKYSAKFIYTLGGFHTNRQLGKDPQTFVTATSTQLKEQLEKSKFETTPQKSLITGFNGLVLGYAKSNGISGIGLYAELNEPEIPQYRAAKSIIKTLEKLTYQKLGITTELDAIADDIDEKMKHYWPPKFKQ</sequence>
<dbReference type="EMBL" id="LAZR01008719">
    <property type="protein sequence ID" value="KKM76953.1"/>
    <property type="molecule type" value="Genomic_DNA"/>
</dbReference>
<gene>
    <name evidence="1" type="ORF">LCGC14_1374900</name>
</gene>